<dbReference type="Proteomes" id="UP001529510">
    <property type="component" value="Unassembled WGS sequence"/>
</dbReference>
<proteinExistence type="predicted"/>
<dbReference type="EMBL" id="JAMKFB020000018">
    <property type="protein sequence ID" value="KAL0168216.1"/>
    <property type="molecule type" value="Genomic_DNA"/>
</dbReference>
<protein>
    <recommendedName>
        <fullName evidence="2">Cytoplasmic activation/proliferation-associated protein-1 C term domain-containing protein</fullName>
    </recommendedName>
</protein>
<gene>
    <name evidence="3" type="ORF">M9458_036438</name>
</gene>
<sequence>VFNLNAPVPPANDTDSMKQASQYQNSYSQGFNSQTQHPVEQTDMPPEQLQS</sequence>
<reference evidence="3 4" key="1">
    <citation type="submission" date="2024-05" db="EMBL/GenBank/DDBJ databases">
        <title>Genome sequencing and assembly of Indian major carp, Cirrhinus mrigala (Hamilton, 1822).</title>
        <authorList>
            <person name="Mohindra V."/>
            <person name="Chowdhury L.M."/>
            <person name="Lal K."/>
            <person name="Jena J.K."/>
        </authorList>
    </citation>
    <scope>NUCLEOTIDE SEQUENCE [LARGE SCALE GENOMIC DNA]</scope>
    <source>
        <strain evidence="3">CM1030</strain>
        <tissue evidence="3">Blood</tissue>
    </source>
</reference>
<evidence type="ECO:0000313" key="3">
    <source>
        <dbReference type="EMBL" id="KAL0168216.1"/>
    </source>
</evidence>
<name>A0ABD0P4M2_CIRMR</name>
<evidence type="ECO:0000313" key="4">
    <source>
        <dbReference type="Proteomes" id="UP001529510"/>
    </source>
</evidence>
<feature type="compositionally biased region" description="Polar residues" evidence="1">
    <location>
        <begin position="13"/>
        <end position="39"/>
    </location>
</feature>
<feature type="region of interest" description="Disordered" evidence="1">
    <location>
        <begin position="1"/>
        <end position="51"/>
    </location>
</feature>
<evidence type="ECO:0000259" key="2">
    <source>
        <dbReference type="Pfam" id="PF12287"/>
    </source>
</evidence>
<feature type="non-terminal residue" evidence="3">
    <location>
        <position position="1"/>
    </location>
</feature>
<evidence type="ECO:0000256" key="1">
    <source>
        <dbReference type="SAM" id="MobiDB-lite"/>
    </source>
</evidence>
<accession>A0ABD0P4M2</accession>
<feature type="domain" description="Cytoplasmic activation/proliferation-associated protein-1 C term" evidence="2">
    <location>
        <begin position="1"/>
        <end position="51"/>
    </location>
</feature>
<feature type="non-terminal residue" evidence="3">
    <location>
        <position position="51"/>
    </location>
</feature>
<organism evidence="3 4">
    <name type="scientific">Cirrhinus mrigala</name>
    <name type="common">Mrigala</name>
    <dbReference type="NCBI Taxonomy" id="683832"/>
    <lineage>
        <taxon>Eukaryota</taxon>
        <taxon>Metazoa</taxon>
        <taxon>Chordata</taxon>
        <taxon>Craniata</taxon>
        <taxon>Vertebrata</taxon>
        <taxon>Euteleostomi</taxon>
        <taxon>Actinopterygii</taxon>
        <taxon>Neopterygii</taxon>
        <taxon>Teleostei</taxon>
        <taxon>Ostariophysi</taxon>
        <taxon>Cypriniformes</taxon>
        <taxon>Cyprinidae</taxon>
        <taxon>Labeoninae</taxon>
        <taxon>Labeonini</taxon>
        <taxon>Cirrhinus</taxon>
    </lineage>
</organism>
<dbReference type="AlphaFoldDB" id="A0ABD0P4M2"/>
<dbReference type="Pfam" id="PF12287">
    <property type="entry name" value="Caprin-1_C"/>
    <property type="match status" value="1"/>
</dbReference>
<keyword evidence="4" id="KW-1185">Reference proteome</keyword>
<comment type="caution">
    <text evidence="3">The sequence shown here is derived from an EMBL/GenBank/DDBJ whole genome shotgun (WGS) entry which is preliminary data.</text>
</comment>
<dbReference type="InterPro" id="IPR022070">
    <property type="entry name" value="Caprin-1_C"/>
</dbReference>